<dbReference type="RefSeq" id="WP_151056400.1">
    <property type="nucleotide sequence ID" value="NZ_CP044222.1"/>
</dbReference>
<evidence type="ECO:0000313" key="5">
    <source>
        <dbReference type="Proteomes" id="UP000325606"/>
    </source>
</evidence>
<evidence type="ECO:0000256" key="1">
    <source>
        <dbReference type="ARBA" id="ARBA00023122"/>
    </source>
</evidence>
<protein>
    <submittedName>
        <fullName evidence="4">CBS domain-containing protein</fullName>
    </submittedName>
</protein>
<dbReference type="EMBL" id="CP044222">
    <property type="protein sequence ID" value="QEW07214.1"/>
    <property type="molecule type" value="Genomic_DNA"/>
</dbReference>
<keyword evidence="1 2" id="KW-0129">CBS domain</keyword>
<feature type="domain" description="CBS" evidence="3">
    <location>
        <begin position="87"/>
        <end position="144"/>
    </location>
</feature>
<dbReference type="InterPro" id="IPR000644">
    <property type="entry name" value="CBS_dom"/>
</dbReference>
<dbReference type="AlphaFoldDB" id="A0A5J6LF00"/>
<evidence type="ECO:0000259" key="3">
    <source>
        <dbReference type="PROSITE" id="PS51371"/>
    </source>
</evidence>
<feature type="domain" description="CBS" evidence="3">
    <location>
        <begin position="148"/>
        <end position="206"/>
    </location>
</feature>
<gene>
    <name evidence="4" type="ORF">F5I99_12240</name>
</gene>
<keyword evidence="5" id="KW-1185">Reference proteome</keyword>
<dbReference type="Pfam" id="PF00571">
    <property type="entry name" value="CBS"/>
    <property type="match status" value="2"/>
</dbReference>
<dbReference type="KEGG" id="nik:F5I99_12240"/>
<evidence type="ECO:0000256" key="2">
    <source>
        <dbReference type="PROSITE-ProRule" id="PRU00703"/>
    </source>
</evidence>
<dbReference type="PROSITE" id="PS51371">
    <property type="entry name" value="CBS"/>
    <property type="match status" value="2"/>
</dbReference>
<dbReference type="Proteomes" id="UP000325606">
    <property type="component" value="Chromosome"/>
</dbReference>
<proteinExistence type="predicted"/>
<dbReference type="SMART" id="SM00116">
    <property type="entry name" value="CBS"/>
    <property type="match status" value="2"/>
</dbReference>
<reference evidence="4 5" key="1">
    <citation type="submission" date="2019-09" db="EMBL/GenBank/DDBJ databases">
        <title>Nitrincola iocasae sp. nov., a bacterium isolated from the sediment collected at a cold seep field in South China Sea.</title>
        <authorList>
            <person name="Zhang H."/>
            <person name="Wang H."/>
            <person name="Li C."/>
        </authorList>
    </citation>
    <scope>NUCLEOTIDE SEQUENCE [LARGE SCALE GENOMIC DNA]</scope>
    <source>
        <strain evidence="4 5">KXZD1103</strain>
    </source>
</reference>
<name>A0A5J6LF00_9GAMM</name>
<dbReference type="SUPFAM" id="SSF54631">
    <property type="entry name" value="CBS-domain pair"/>
    <property type="match status" value="1"/>
</dbReference>
<dbReference type="Gene3D" id="3.10.580.10">
    <property type="entry name" value="CBS-domain"/>
    <property type="match status" value="2"/>
</dbReference>
<dbReference type="InterPro" id="IPR046342">
    <property type="entry name" value="CBS_dom_sf"/>
</dbReference>
<evidence type="ECO:0000313" key="4">
    <source>
        <dbReference type="EMBL" id="QEW07214.1"/>
    </source>
</evidence>
<dbReference type="PANTHER" id="PTHR43080">
    <property type="entry name" value="CBS DOMAIN-CONTAINING PROTEIN CBSX3, MITOCHONDRIAL"/>
    <property type="match status" value="1"/>
</dbReference>
<dbReference type="InterPro" id="IPR051257">
    <property type="entry name" value="Diverse_CBS-Domain"/>
</dbReference>
<organism evidence="4 5">
    <name type="scientific">Nitrincola iocasae</name>
    <dbReference type="NCBI Taxonomy" id="2614693"/>
    <lineage>
        <taxon>Bacteria</taxon>
        <taxon>Pseudomonadati</taxon>
        <taxon>Pseudomonadota</taxon>
        <taxon>Gammaproteobacteria</taxon>
        <taxon>Oceanospirillales</taxon>
        <taxon>Oceanospirillaceae</taxon>
        <taxon>Nitrincola</taxon>
    </lineage>
</organism>
<sequence length="209" mass="22860">MALLIYDNGLITNPPARMLTGERNVEETQAVSKDRQFDHAGQLGKATFPLTGENPGLLSGRSRIYLDTERESESLKERRKLQALHIMSSPVITITPSTSISSAWQTIHTAEIDHLIVVGPNLQPISLITSTQLIQAGIDSEEAVASLLTHQVAIVTTDTLVRDIAQFFIEQKLTALPVVSIDEHRLVGIICRSDLLKLLVSGPNVSYSV</sequence>
<dbReference type="PANTHER" id="PTHR43080:SF29">
    <property type="entry name" value="OS02G0818000 PROTEIN"/>
    <property type="match status" value="1"/>
</dbReference>
<accession>A0A5J6LF00</accession>